<dbReference type="InterPro" id="IPR021456">
    <property type="entry name" value="DUF3107"/>
</dbReference>
<dbReference type="EMBL" id="CAEZSN010000098">
    <property type="protein sequence ID" value="CAB4547069.1"/>
    <property type="molecule type" value="Genomic_DNA"/>
</dbReference>
<gene>
    <name evidence="1" type="ORF">UFOPK1433_00867</name>
    <name evidence="2" type="ORF">UFOPK1843_00483</name>
</gene>
<organism evidence="1">
    <name type="scientific">freshwater metagenome</name>
    <dbReference type="NCBI Taxonomy" id="449393"/>
    <lineage>
        <taxon>unclassified sequences</taxon>
        <taxon>metagenomes</taxon>
        <taxon>ecological metagenomes</taxon>
    </lineage>
</organism>
<accession>A0A6J6C922</accession>
<name>A0A6J6C922_9ZZZZ</name>
<dbReference type="AlphaFoldDB" id="A0A6J6C922"/>
<protein>
    <submittedName>
        <fullName evidence="1">Unannotated protein</fullName>
    </submittedName>
</protein>
<dbReference type="EMBL" id="CAEZUR010000029">
    <property type="protein sequence ID" value="CAB4605607.1"/>
    <property type="molecule type" value="Genomic_DNA"/>
</dbReference>
<evidence type="ECO:0000313" key="1">
    <source>
        <dbReference type="EMBL" id="CAB4547069.1"/>
    </source>
</evidence>
<proteinExistence type="predicted"/>
<reference evidence="1" key="1">
    <citation type="submission" date="2020-05" db="EMBL/GenBank/DDBJ databases">
        <authorList>
            <person name="Chiriac C."/>
            <person name="Salcher M."/>
            <person name="Ghai R."/>
            <person name="Kavagutti S V."/>
        </authorList>
    </citation>
    <scope>NUCLEOTIDE SEQUENCE</scope>
</reference>
<dbReference type="Pfam" id="PF11305">
    <property type="entry name" value="DUF3107"/>
    <property type="match status" value="1"/>
</dbReference>
<sequence>MEIKIGLRNLARELSLESEQTASEVEQSVANAIDSGAKLIKLVDNKGKLFLIPVDALGYIEVGAEEARRVGFIA</sequence>
<evidence type="ECO:0000313" key="2">
    <source>
        <dbReference type="EMBL" id="CAB4605607.1"/>
    </source>
</evidence>